<evidence type="ECO:0000256" key="5">
    <source>
        <dbReference type="ARBA" id="ARBA00022989"/>
    </source>
</evidence>
<dbReference type="Ensembl" id="ENSCAFT00000048966.3">
    <property type="protein sequence ID" value="ENSCAFP00000041392.3"/>
    <property type="gene ID" value="ENSCAFG00000004986.6"/>
</dbReference>
<dbReference type="SUPFAM" id="SSF51695">
    <property type="entry name" value="PLC-like phosphodiesterases"/>
    <property type="match status" value="1"/>
</dbReference>
<gene>
    <name evidence="10" type="primary">GDPD4</name>
</gene>
<evidence type="ECO:0000313" key="11">
    <source>
        <dbReference type="Proteomes" id="UP000002254"/>
    </source>
</evidence>
<dbReference type="Pfam" id="PF03009">
    <property type="entry name" value="GDPD"/>
    <property type="match status" value="1"/>
</dbReference>
<evidence type="ECO:0000256" key="2">
    <source>
        <dbReference type="ARBA" id="ARBA00007277"/>
    </source>
</evidence>
<evidence type="ECO:0000256" key="1">
    <source>
        <dbReference type="ARBA" id="ARBA00004141"/>
    </source>
</evidence>
<name>A0A8P0NSF3_CANLF</name>
<dbReference type="Proteomes" id="UP000002254">
    <property type="component" value="Chromosome 21"/>
</dbReference>
<sequence length="563" mass="64931">RIETHFCRVVFLGTGYWFFWSIVLLSLFGILAAYSSLLVVLAFLLVWEGYELYLHWCHKIVILIVIMICSFFLWILCKFWRDRWLTAGLSLQVFAPYIHLSSITVMVILSWPVAFYLIHLEEEARVRRYKMAHNDRERTKRCNIITKLRALQVAIGLPFFFILLCLYVVPLGIHSPCIQEEGKLGPKPDFFGHRGAPMLGPENTMMAFEKAVEQGAYGLESDVHLSYDLVPFLMHDSDLRRTTNIREVMPNASFTHSSLFTWSFLSTLNAGKWFVQSRFKPFYKMKRLSKADREKAENQTIPRLTDLLELAQKEQKFVIFDLNGPTRKHPLRNTYVRHVVSVILASKIEQHLIFWLSSFDRQYVRNAAPGFQQVGRLFSIERLTKENISIINVDYKRLFYNDFKCSKTVLGQPWWRRGLAPPAARGVILETLDQVPHRAPNMEPTSPSACVSASLSLCVCVSINKNKIFKTTTTTKKKQQQSFPCRDIYIQNQFDPVDQCPQLQHLLPCALVVAPEILGQLLPKAEQVVGMERMGRSGFLPYQPDVRSTAYPAFRPTCFSSLI</sequence>
<keyword evidence="5 8" id="KW-1133">Transmembrane helix</keyword>
<evidence type="ECO:0000256" key="7">
    <source>
        <dbReference type="ARBA" id="ARBA00023180"/>
    </source>
</evidence>
<dbReference type="PANTHER" id="PTHR23344:SF13">
    <property type="entry name" value="GLYCEROPHOSPHODIESTER PHOSPHODIESTERASE DOMAIN-CONTAINING PROTEIN 4"/>
    <property type="match status" value="1"/>
</dbReference>
<dbReference type="GO" id="GO:0008081">
    <property type="term" value="F:phosphoric diester hydrolase activity"/>
    <property type="evidence" value="ECO:0007669"/>
    <property type="project" value="InterPro"/>
</dbReference>
<dbReference type="Gene3D" id="3.20.20.190">
    <property type="entry name" value="Phosphatidylinositol (PI) phosphodiesterase"/>
    <property type="match status" value="1"/>
</dbReference>
<dbReference type="GO" id="GO:0006629">
    <property type="term" value="P:lipid metabolic process"/>
    <property type="evidence" value="ECO:0007669"/>
    <property type="project" value="InterPro"/>
</dbReference>
<organism evidence="10 11">
    <name type="scientific">Canis lupus familiaris</name>
    <name type="common">Dog</name>
    <name type="synonym">Canis familiaris</name>
    <dbReference type="NCBI Taxonomy" id="9615"/>
    <lineage>
        <taxon>Eukaryota</taxon>
        <taxon>Metazoa</taxon>
        <taxon>Chordata</taxon>
        <taxon>Craniata</taxon>
        <taxon>Vertebrata</taxon>
        <taxon>Euteleostomi</taxon>
        <taxon>Mammalia</taxon>
        <taxon>Eutheria</taxon>
        <taxon>Laurasiatheria</taxon>
        <taxon>Carnivora</taxon>
        <taxon>Caniformia</taxon>
        <taxon>Canidae</taxon>
        <taxon>Canis</taxon>
    </lineage>
</organism>
<dbReference type="GO" id="GO:0016020">
    <property type="term" value="C:membrane"/>
    <property type="evidence" value="ECO:0007669"/>
    <property type="project" value="UniProtKB-SubCell"/>
</dbReference>
<keyword evidence="4" id="KW-0378">Hydrolase</keyword>
<dbReference type="InterPro" id="IPR030395">
    <property type="entry name" value="GP_PDE_dom"/>
</dbReference>
<keyword evidence="7" id="KW-0325">Glycoprotein</keyword>
<accession>A0A8P0NSF3</accession>
<evidence type="ECO:0000259" key="9">
    <source>
        <dbReference type="PROSITE" id="PS51704"/>
    </source>
</evidence>
<comment type="similarity">
    <text evidence="2">Belongs to the glycerophosphoryl diester phosphodiesterase family.</text>
</comment>
<dbReference type="AlphaFoldDB" id="A0A8P0NSF3"/>
<keyword evidence="6 8" id="KW-0472">Membrane</keyword>
<evidence type="ECO:0000256" key="4">
    <source>
        <dbReference type="ARBA" id="ARBA00022801"/>
    </source>
</evidence>
<feature type="domain" description="GP-PDE" evidence="9">
    <location>
        <begin position="188"/>
        <end position="461"/>
    </location>
</feature>
<evidence type="ECO:0000313" key="10">
    <source>
        <dbReference type="Ensembl" id="ENSCAFP00000041392.3"/>
    </source>
</evidence>
<dbReference type="OrthoDB" id="1058301at2759"/>
<protein>
    <submittedName>
        <fullName evidence="10">Glycerophosphodiester phosphodiesterase domain containing 4</fullName>
    </submittedName>
</protein>
<evidence type="ECO:0000256" key="6">
    <source>
        <dbReference type="ARBA" id="ARBA00023136"/>
    </source>
</evidence>
<feature type="transmembrane region" description="Helical" evidence="8">
    <location>
        <begin position="18"/>
        <end position="44"/>
    </location>
</feature>
<feature type="transmembrane region" description="Helical" evidence="8">
    <location>
        <begin position="96"/>
        <end position="118"/>
    </location>
</feature>
<reference evidence="10 11" key="1">
    <citation type="journal article" date="2005" name="Nature">
        <title>Genome sequence, comparative analysis and haplotype structure of the domestic dog.</title>
        <authorList>
            <consortium name="Broad Sequencing Platform"/>
            <person name="Lindblad-Toh K."/>
            <person name="Wade C.M."/>
            <person name="Mikkelsen T.S."/>
            <person name="Karlsson E.K."/>
            <person name="Jaffe D.B."/>
            <person name="Kamal M."/>
            <person name="Clamp M."/>
            <person name="Chang J.L."/>
            <person name="Kulbokas E.J. III"/>
            <person name="Zody M.C."/>
            <person name="Mauceli E."/>
            <person name="Xie X."/>
            <person name="Breen M."/>
            <person name="Wayne R.K."/>
            <person name="Ostrander E.A."/>
            <person name="Ponting C.P."/>
            <person name="Galibert F."/>
            <person name="Smith D.R."/>
            <person name="DeJong P.J."/>
            <person name="Kirkness E."/>
            <person name="Alvarez P."/>
            <person name="Biagi T."/>
            <person name="Brockman W."/>
            <person name="Butler J."/>
            <person name="Chin C.W."/>
            <person name="Cook A."/>
            <person name="Cuff J."/>
            <person name="Daly M.J."/>
            <person name="DeCaprio D."/>
            <person name="Gnerre S."/>
            <person name="Grabherr M."/>
            <person name="Kellis M."/>
            <person name="Kleber M."/>
            <person name="Bardeleben C."/>
            <person name="Goodstadt L."/>
            <person name="Heger A."/>
            <person name="Hitte C."/>
            <person name="Kim L."/>
            <person name="Koepfli K.P."/>
            <person name="Parker H.G."/>
            <person name="Pollinger J.P."/>
            <person name="Searle S.M."/>
            <person name="Sutter N.B."/>
            <person name="Thomas R."/>
            <person name="Webber C."/>
            <person name="Baldwin J."/>
            <person name="Abebe A."/>
            <person name="Abouelleil A."/>
            <person name="Aftuck L."/>
            <person name="Ait-Zahra M."/>
            <person name="Aldredge T."/>
            <person name="Allen N."/>
            <person name="An P."/>
            <person name="Anderson S."/>
            <person name="Antoine C."/>
            <person name="Arachchi H."/>
            <person name="Aslam A."/>
            <person name="Ayotte L."/>
            <person name="Bachantsang P."/>
            <person name="Barry A."/>
            <person name="Bayul T."/>
            <person name="Benamara M."/>
            <person name="Berlin A."/>
            <person name="Bessette D."/>
            <person name="Blitshteyn B."/>
            <person name="Bloom T."/>
            <person name="Blye J."/>
            <person name="Boguslavskiy L."/>
            <person name="Bonnet C."/>
            <person name="Boukhgalter B."/>
            <person name="Brown A."/>
            <person name="Cahill P."/>
            <person name="Calixte N."/>
            <person name="Camarata J."/>
            <person name="Cheshatsang Y."/>
            <person name="Chu J."/>
            <person name="Citroen M."/>
            <person name="Collymore A."/>
            <person name="Cooke P."/>
            <person name="Dawoe T."/>
            <person name="Daza R."/>
            <person name="Decktor K."/>
            <person name="DeGray S."/>
            <person name="Dhargay N."/>
            <person name="Dooley K."/>
            <person name="Dooley K."/>
            <person name="Dorje P."/>
            <person name="Dorjee K."/>
            <person name="Dorris L."/>
            <person name="Duffey N."/>
            <person name="Dupes A."/>
            <person name="Egbiremolen O."/>
            <person name="Elong R."/>
            <person name="Falk J."/>
            <person name="Farina A."/>
            <person name="Faro S."/>
            <person name="Ferguson D."/>
            <person name="Ferreira P."/>
            <person name="Fisher S."/>
            <person name="FitzGerald M."/>
            <person name="Foley K."/>
            <person name="Foley C."/>
            <person name="Franke A."/>
            <person name="Friedrich D."/>
            <person name="Gage D."/>
            <person name="Garber M."/>
            <person name="Gearin G."/>
            <person name="Giannoukos G."/>
            <person name="Goode T."/>
            <person name="Goyette A."/>
            <person name="Graham J."/>
            <person name="Grandbois E."/>
            <person name="Gyaltsen K."/>
            <person name="Hafez N."/>
            <person name="Hagopian D."/>
            <person name="Hagos B."/>
            <person name="Hall J."/>
            <person name="Healy C."/>
            <person name="Hegarty R."/>
            <person name="Honan T."/>
            <person name="Horn A."/>
            <person name="Houde N."/>
            <person name="Hughes L."/>
            <person name="Hunnicutt L."/>
            <person name="Husby M."/>
            <person name="Jester B."/>
            <person name="Jones C."/>
            <person name="Kamat A."/>
            <person name="Kanga B."/>
            <person name="Kells C."/>
            <person name="Khazanovich D."/>
            <person name="Kieu A.C."/>
            <person name="Kisner P."/>
            <person name="Kumar M."/>
            <person name="Lance K."/>
            <person name="Landers T."/>
            <person name="Lara M."/>
            <person name="Lee W."/>
            <person name="Leger J.P."/>
            <person name="Lennon N."/>
            <person name="Leuper L."/>
            <person name="LeVine S."/>
            <person name="Liu J."/>
            <person name="Liu X."/>
            <person name="Lokyitsang Y."/>
            <person name="Lokyitsang T."/>
            <person name="Lui A."/>
            <person name="Macdonald J."/>
            <person name="Major J."/>
            <person name="Marabella R."/>
            <person name="Maru K."/>
            <person name="Matthews C."/>
            <person name="McDonough S."/>
            <person name="Mehta T."/>
            <person name="Meldrim J."/>
            <person name="Melnikov A."/>
            <person name="Meneus L."/>
            <person name="Mihalev A."/>
            <person name="Mihova T."/>
            <person name="Miller K."/>
            <person name="Mittelman R."/>
            <person name="Mlenga V."/>
            <person name="Mulrain L."/>
            <person name="Munson G."/>
            <person name="Navidi A."/>
            <person name="Naylor J."/>
            <person name="Nguyen T."/>
            <person name="Nguyen N."/>
            <person name="Nguyen C."/>
            <person name="Nguyen T."/>
            <person name="Nicol R."/>
            <person name="Norbu N."/>
            <person name="Norbu C."/>
            <person name="Novod N."/>
            <person name="Nyima T."/>
            <person name="Olandt P."/>
            <person name="O'Neill B."/>
            <person name="O'Neill K."/>
            <person name="Osman S."/>
            <person name="Oyono L."/>
            <person name="Patti C."/>
            <person name="Perrin D."/>
            <person name="Phunkhang P."/>
            <person name="Pierre F."/>
            <person name="Priest M."/>
            <person name="Rachupka A."/>
            <person name="Raghuraman S."/>
            <person name="Rameau R."/>
            <person name="Ray V."/>
            <person name="Raymond C."/>
            <person name="Rege F."/>
            <person name="Rise C."/>
            <person name="Rogers J."/>
            <person name="Rogov P."/>
            <person name="Sahalie J."/>
            <person name="Settipalli S."/>
            <person name="Sharpe T."/>
            <person name="Shea T."/>
            <person name="Sheehan M."/>
            <person name="Sherpa N."/>
            <person name="Shi J."/>
            <person name="Shih D."/>
            <person name="Sloan J."/>
            <person name="Smith C."/>
            <person name="Sparrow T."/>
            <person name="Stalker J."/>
            <person name="Stange-Thomann N."/>
            <person name="Stavropoulos S."/>
            <person name="Stone C."/>
            <person name="Stone S."/>
            <person name="Sykes S."/>
            <person name="Tchuinga P."/>
            <person name="Tenzing P."/>
            <person name="Tesfaye S."/>
            <person name="Thoulutsang D."/>
            <person name="Thoulutsang Y."/>
            <person name="Topham K."/>
            <person name="Topping I."/>
            <person name="Tsamla T."/>
            <person name="Vassiliev H."/>
            <person name="Venkataraman V."/>
            <person name="Vo A."/>
            <person name="Wangchuk T."/>
            <person name="Wangdi T."/>
            <person name="Weiand M."/>
            <person name="Wilkinson J."/>
            <person name="Wilson A."/>
            <person name="Yadav S."/>
            <person name="Yang S."/>
            <person name="Yang X."/>
            <person name="Young G."/>
            <person name="Yu Q."/>
            <person name="Zainoun J."/>
            <person name="Zembek L."/>
            <person name="Zimmer A."/>
            <person name="Lander E.S."/>
        </authorList>
    </citation>
    <scope>NUCLEOTIDE SEQUENCE [LARGE SCALE GENOMIC DNA]</scope>
    <source>
        <strain evidence="10">Boxer</strain>
    </source>
</reference>
<evidence type="ECO:0000256" key="8">
    <source>
        <dbReference type="SAM" id="Phobius"/>
    </source>
</evidence>
<keyword evidence="3 8" id="KW-0812">Transmembrane</keyword>
<feature type="transmembrane region" description="Helical" evidence="8">
    <location>
        <begin position="56"/>
        <end position="76"/>
    </location>
</feature>
<comment type="subcellular location">
    <subcellularLocation>
        <location evidence="1">Membrane</location>
        <topology evidence="1">Multi-pass membrane protein</topology>
    </subcellularLocation>
</comment>
<dbReference type="PROSITE" id="PS51704">
    <property type="entry name" value="GP_PDE"/>
    <property type="match status" value="1"/>
</dbReference>
<dbReference type="PANTHER" id="PTHR23344">
    <property type="entry name" value="GLYCEROPHOSPHORYL DIESTER PHOSPHODIESTERASE"/>
    <property type="match status" value="1"/>
</dbReference>
<feature type="transmembrane region" description="Helical" evidence="8">
    <location>
        <begin position="148"/>
        <end position="169"/>
    </location>
</feature>
<reference evidence="10" key="2">
    <citation type="submission" date="2025-08" db="UniProtKB">
        <authorList>
            <consortium name="Ensembl"/>
        </authorList>
    </citation>
    <scope>IDENTIFICATION</scope>
</reference>
<evidence type="ECO:0000256" key="3">
    <source>
        <dbReference type="ARBA" id="ARBA00022692"/>
    </source>
</evidence>
<dbReference type="InterPro" id="IPR017946">
    <property type="entry name" value="PLC-like_Pdiesterase_TIM-brl"/>
</dbReference>
<proteinExistence type="inferred from homology"/>